<feature type="domain" description="Peptidase M13 C-terminal" evidence="9">
    <location>
        <begin position="479"/>
        <end position="686"/>
    </location>
</feature>
<organism evidence="11 12">
    <name type="scientific">Mycolicibacter senuensis</name>
    <dbReference type="NCBI Taxonomy" id="386913"/>
    <lineage>
        <taxon>Bacteria</taxon>
        <taxon>Bacillati</taxon>
        <taxon>Actinomycetota</taxon>
        <taxon>Actinomycetes</taxon>
        <taxon>Mycobacteriales</taxon>
        <taxon>Mycobacteriaceae</taxon>
        <taxon>Mycolicibacter</taxon>
    </lineage>
</organism>
<proteinExistence type="inferred from homology"/>
<evidence type="ECO:0000256" key="7">
    <source>
        <dbReference type="ARBA" id="ARBA00023049"/>
    </source>
</evidence>
<evidence type="ECO:0000256" key="1">
    <source>
        <dbReference type="ARBA" id="ARBA00001947"/>
    </source>
</evidence>
<keyword evidence="3" id="KW-0645">Protease</keyword>
<evidence type="ECO:0000256" key="5">
    <source>
        <dbReference type="ARBA" id="ARBA00022801"/>
    </source>
</evidence>
<dbReference type="PROSITE" id="PS51885">
    <property type="entry name" value="NEPRILYSIN"/>
    <property type="match status" value="1"/>
</dbReference>
<evidence type="ECO:0000259" key="10">
    <source>
        <dbReference type="Pfam" id="PF05649"/>
    </source>
</evidence>
<dbReference type="PRINTS" id="PR00786">
    <property type="entry name" value="NEPRILYSIN"/>
</dbReference>
<dbReference type="PANTHER" id="PTHR11733">
    <property type="entry name" value="ZINC METALLOPROTEASE FAMILY M13 NEPRILYSIN-RELATED"/>
    <property type="match status" value="1"/>
</dbReference>
<comment type="caution">
    <text evidence="11">The sequence shown here is derived from an EMBL/GenBank/DDBJ whole genome shotgun (WGS) entry which is preliminary data.</text>
</comment>
<comment type="similarity">
    <text evidence="2">Belongs to the peptidase M13 family.</text>
</comment>
<evidence type="ECO:0000256" key="2">
    <source>
        <dbReference type="ARBA" id="ARBA00007357"/>
    </source>
</evidence>
<dbReference type="SUPFAM" id="SSF55486">
    <property type="entry name" value="Metalloproteases ('zincins'), catalytic domain"/>
    <property type="match status" value="1"/>
</dbReference>
<dbReference type="Pfam" id="PF01431">
    <property type="entry name" value="Peptidase_M13"/>
    <property type="match status" value="1"/>
</dbReference>
<dbReference type="CDD" id="cd08662">
    <property type="entry name" value="M13"/>
    <property type="match status" value="1"/>
</dbReference>
<keyword evidence="7" id="KW-0482">Metalloprotease</keyword>
<dbReference type="GO" id="GO:0004222">
    <property type="term" value="F:metalloendopeptidase activity"/>
    <property type="evidence" value="ECO:0007669"/>
    <property type="project" value="InterPro"/>
</dbReference>
<protein>
    <submittedName>
        <fullName evidence="11">Peptidase M13</fullName>
    </submittedName>
</protein>
<name>A0A7I9XQA0_9MYCO</name>
<sequence>MTSPATRSGLDLSHRDSAIRVQDDLFGHVNGRWLDGYEMPPDRATDGAFRALFDRAESQVRDLLTEAAGSASLDGGEAKLEPAHVPAGSAQQPAESGGAAGSDERRIGDLYASFLDEQTVAQRGMEPLLAELSAIDAAGDRDSLARVLGACQRTGVGGGVGLYVDTDSKDSTRYLLHLTQSGLGLPDESYYRDDQHAEILADYPNHIAKMFALVYGGDPTGYAAVAARIVALESSLAGAHWDVVKRRDAELGYNLRTFAGLPQEAPGFDWAGWVGALGVSGDAATELVVRQPDYLTAFAALWSSVELADWQDWARWRLIHGRAGLLTDALVAEDFEFYGRRLSGTEQIRERWKRGVSLVESMMGDAVGRLYVAKHFPPDAKARIDTLVANLREAYRVSITGLAWMTPATRERALVKLDKFTAKVGYPASWRDYSALVTDRADLYGNFLRGYAVNYDRELAKLGQEVDRDEWFMSPQTVNAYYNPGMNEIVFPAAILQPPFFDADADDAANYGGIGAVIGHEIGHGFDDQGAKYDGDGNLVDWWTDADRTEFGSRTSALIAQYETYVPRELRDGQHDPHVNGAFTVGENIGDLGGLSIALLAYQLSLDGAEAPVIDGLTGVQRVFYGWAQVWRTKSRDAEAIRRLAVDPHSPPEFRCNGVVRNMDAFYDAFAVTPDDALYLEPAQRVRIWS</sequence>
<dbReference type="GO" id="GO:0046872">
    <property type="term" value="F:metal ion binding"/>
    <property type="evidence" value="ECO:0007669"/>
    <property type="project" value="UniProtKB-KW"/>
</dbReference>
<comment type="cofactor">
    <cofactor evidence="1">
        <name>Zn(2+)</name>
        <dbReference type="ChEBI" id="CHEBI:29105"/>
    </cofactor>
</comment>
<dbReference type="EMBL" id="BLKV01000002">
    <property type="protein sequence ID" value="GFG71690.1"/>
    <property type="molecule type" value="Genomic_DNA"/>
</dbReference>
<dbReference type="InterPro" id="IPR008753">
    <property type="entry name" value="Peptidase_M13_N"/>
</dbReference>
<dbReference type="GO" id="GO:0005886">
    <property type="term" value="C:plasma membrane"/>
    <property type="evidence" value="ECO:0007669"/>
    <property type="project" value="TreeGrafter"/>
</dbReference>
<dbReference type="Pfam" id="PF05649">
    <property type="entry name" value="Peptidase_M13_N"/>
    <property type="match status" value="1"/>
</dbReference>
<evidence type="ECO:0000313" key="11">
    <source>
        <dbReference type="EMBL" id="GFG71690.1"/>
    </source>
</evidence>
<evidence type="ECO:0000259" key="9">
    <source>
        <dbReference type="Pfam" id="PF01431"/>
    </source>
</evidence>
<keyword evidence="6" id="KW-0862">Zinc</keyword>
<dbReference type="PANTHER" id="PTHR11733:SF167">
    <property type="entry name" value="FI17812P1-RELATED"/>
    <property type="match status" value="1"/>
</dbReference>
<keyword evidence="12" id="KW-1185">Reference proteome</keyword>
<keyword evidence="5" id="KW-0378">Hydrolase</keyword>
<dbReference type="RefSeq" id="WP_085082042.1">
    <property type="nucleotide sequence ID" value="NZ_BLKV01000002.1"/>
</dbReference>
<dbReference type="OrthoDB" id="9775677at2"/>
<keyword evidence="4" id="KW-0479">Metal-binding</keyword>
<accession>A0A7I9XQA0</accession>
<evidence type="ECO:0000256" key="6">
    <source>
        <dbReference type="ARBA" id="ARBA00022833"/>
    </source>
</evidence>
<feature type="region of interest" description="Disordered" evidence="8">
    <location>
        <begin position="72"/>
        <end position="102"/>
    </location>
</feature>
<evidence type="ECO:0000256" key="3">
    <source>
        <dbReference type="ARBA" id="ARBA00022670"/>
    </source>
</evidence>
<dbReference type="InterPro" id="IPR042089">
    <property type="entry name" value="Peptidase_M13_dom_2"/>
</dbReference>
<dbReference type="Gene3D" id="1.10.1380.10">
    <property type="entry name" value="Neutral endopeptidase , domain2"/>
    <property type="match status" value="1"/>
</dbReference>
<dbReference type="InterPro" id="IPR000718">
    <property type="entry name" value="Peptidase_M13"/>
</dbReference>
<dbReference type="GO" id="GO:0016485">
    <property type="term" value="P:protein processing"/>
    <property type="evidence" value="ECO:0007669"/>
    <property type="project" value="TreeGrafter"/>
</dbReference>
<evidence type="ECO:0000313" key="12">
    <source>
        <dbReference type="Proteomes" id="UP000465263"/>
    </source>
</evidence>
<dbReference type="InterPro" id="IPR018497">
    <property type="entry name" value="Peptidase_M13_C"/>
</dbReference>
<evidence type="ECO:0000256" key="8">
    <source>
        <dbReference type="SAM" id="MobiDB-lite"/>
    </source>
</evidence>
<feature type="domain" description="Peptidase M13 N-terminal" evidence="10">
    <location>
        <begin position="22"/>
        <end position="427"/>
    </location>
</feature>
<reference evidence="11 12" key="1">
    <citation type="journal article" date="2019" name="Emerg. Microbes Infect.">
        <title>Comprehensive subspecies identification of 175 nontuberculous mycobacteria species based on 7547 genomic profiles.</title>
        <authorList>
            <person name="Matsumoto Y."/>
            <person name="Kinjo T."/>
            <person name="Motooka D."/>
            <person name="Nabeya D."/>
            <person name="Jung N."/>
            <person name="Uechi K."/>
            <person name="Horii T."/>
            <person name="Iida T."/>
            <person name="Fujita J."/>
            <person name="Nakamura S."/>
        </authorList>
    </citation>
    <scope>NUCLEOTIDE SEQUENCE [LARGE SCALE GENOMIC DNA]</scope>
    <source>
        <strain evidence="11 12">JCM 16017</strain>
    </source>
</reference>
<dbReference type="Proteomes" id="UP000465263">
    <property type="component" value="Unassembled WGS sequence"/>
</dbReference>
<evidence type="ECO:0000256" key="4">
    <source>
        <dbReference type="ARBA" id="ARBA00022723"/>
    </source>
</evidence>
<dbReference type="Gene3D" id="3.40.390.10">
    <property type="entry name" value="Collagenase (Catalytic Domain)"/>
    <property type="match status" value="1"/>
</dbReference>
<dbReference type="AlphaFoldDB" id="A0A7I9XQA0"/>
<dbReference type="InterPro" id="IPR024079">
    <property type="entry name" value="MetalloPept_cat_dom_sf"/>
</dbReference>
<gene>
    <name evidence="11" type="ORF">MSEN_34100</name>
</gene>